<protein>
    <recommendedName>
        <fullName evidence="4">Secreted protein</fullName>
    </recommendedName>
</protein>
<evidence type="ECO:0000256" key="1">
    <source>
        <dbReference type="SAM" id="SignalP"/>
    </source>
</evidence>
<geneLocation type="plasmid" evidence="2 3">
    <name>pLlyPCM2298_2</name>
</geneLocation>
<dbReference type="Proteomes" id="UP001057474">
    <property type="component" value="Plasmid pLlyPCM2298_2"/>
</dbReference>
<evidence type="ECO:0008006" key="4">
    <source>
        <dbReference type="Google" id="ProtNLM"/>
    </source>
</evidence>
<dbReference type="RefSeq" id="WP_252582807.1">
    <property type="nucleotide sequence ID" value="NZ_CP071529.1"/>
</dbReference>
<name>A0ABY4YD52_9GAMM</name>
<proteinExistence type="predicted"/>
<feature type="signal peptide" evidence="1">
    <location>
        <begin position="1"/>
        <end position="24"/>
    </location>
</feature>
<gene>
    <name evidence="2" type="ORF">J2N86_15585</name>
</gene>
<evidence type="ECO:0000313" key="3">
    <source>
        <dbReference type="Proteomes" id="UP001057474"/>
    </source>
</evidence>
<organism evidence="2 3">
    <name type="scientific">Legionella lytica</name>
    <dbReference type="NCBI Taxonomy" id="96232"/>
    <lineage>
        <taxon>Bacteria</taxon>
        <taxon>Pseudomonadati</taxon>
        <taxon>Pseudomonadota</taxon>
        <taxon>Gammaproteobacteria</taxon>
        <taxon>Legionellales</taxon>
        <taxon>Legionellaceae</taxon>
        <taxon>Legionella</taxon>
    </lineage>
</organism>
<dbReference type="EMBL" id="CP071529">
    <property type="protein sequence ID" value="USQ15568.1"/>
    <property type="molecule type" value="Genomic_DNA"/>
</dbReference>
<feature type="chain" id="PRO_5047312047" description="Secreted protein" evidence="1">
    <location>
        <begin position="25"/>
        <end position="133"/>
    </location>
</feature>
<accession>A0ABY4YD52</accession>
<reference evidence="2" key="1">
    <citation type="submission" date="2021-03" db="EMBL/GenBank/DDBJ databases">
        <title>Legionella lytica PCM 2298.</title>
        <authorList>
            <person name="Koper P."/>
        </authorList>
    </citation>
    <scope>NUCLEOTIDE SEQUENCE</scope>
    <source>
        <strain evidence="2">PCM 2298</strain>
        <plasmid evidence="2">pLlyPCM2298_2</plasmid>
    </source>
</reference>
<keyword evidence="1" id="KW-0732">Signal</keyword>
<keyword evidence="3" id="KW-1185">Reference proteome</keyword>
<sequence>MKQNLYKKAALFLSSVVLSGAVFSASVDKDELASECKYLGASLSQLANANTKEHCSIDVGYSGVMMQQTATYINANKIQSALENLGFVNRTLERVRSRYEDCSYFSSMMKPYIEKVTNLGFELESIFRASVNE</sequence>
<keyword evidence="2" id="KW-0614">Plasmid</keyword>
<evidence type="ECO:0000313" key="2">
    <source>
        <dbReference type="EMBL" id="USQ15568.1"/>
    </source>
</evidence>